<sequence length="60" mass="6980">MTQVISATGNRGESPVKTDPQPARWKENPSTNSWRYYMPLGHVSRYGRILVEFTDKYQPH</sequence>
<evidence type="ECO:0000256" key="1">
    <source>
        <dbReference type="SAM" id="MobiDB-lite"/>
    </source>
</evidence>
<organism evidence="2 3">
    <name type="scientific">[Emmonsia] crescens</name>
    <dbReference type="NCBI Taxonomy" id="73230"/>
    <lineage>
        <taxon>Eukaryota</taxon>
        <taxon>Fungi</taxon>
        <taxon>Dikarya</taxon>
        <taxon>Ascomycota</taxon>
        <taxon>Pezizomycotina</taxon>
        <taxon>Eurotiomycetes</taxon>
        <taxon>Eurotiomycetidae</taxon>
        <taxon>Onygenales</taxon>
        <taxon>Ajellomycetaceae</taxon>
        <taxon>Emergomyces</taxon>
    </lineage>
</organism>
<gene>
    <name evidence="2" type="ORF">EMCG_08022</name>
</gene>
<name>A0A0G2JAS7_9EURO</name>
<dbReference type="AlphaFoldDB" id="A0A0G2JAS7"/>
<proteinExistence type="predicted"/>
<comment type="caution">
    <text evidence="2">The sequence shown here is derived from an EMBL/GenBank/DDBJ whole genome shotgun (WGS) entry which is preliminary data.</text>
</comment>
<reference evidence="3" key="1">
    <citation type="journal article" date="2015" name="PLoS Genet.">
        <title>The dynamic genome and transcriptome of the human fungal pathogen Blastomyces and close relative Emmonsia.</title>
        <authorList>
            <person name="Munoz J.F."/>
            <person name="Gauthier G.M."/>
            <person name="Desjardins C.A."/>
            <person name="Gallo J.E."/>
            <person name="Holder J."/>
            <person name="Sullivan T.D."/>
            <person name="Marty A.J."/>
            <person name="Carmen J.C."/>
            <person name="Chen Z."/>
            <person name="Ding L."/>
            <person name="Gujja S."/>
            <person name="Magrini V."/>
            <person name="Misas E."/>
            <person name="Mitreva M."/>
            <person name="Priest M."/>
            <person name="Saif S."/>
            <person name="Whiston E.A."/>
            <person name="Young S."/>
            <person name="Zeng Q."/>
            <person name="Goldman W.E."/>
            <person name="Mardis E.R."/>
            <person name="Taylor J.W."/>
            <person name="McEwen J.G."/>
            <person name="Clay O.K."/>
            <person name="Klein B.S."/>
            <person name="Cuomo C.A."/>
        </authorList>
    </citation>
    <scope>NUCLEOTIDE SEQUENCE [LARGE SCALE GENOMIC DNA]</scope>
    <source>
        <strain evidence="3">UAMH 3008</strain>
    </source>
</reference>
<evidence type="ECO:0000313" key="2">
    <source>
        <dbReference type="EMBL" id="KKZ66251.1"/>
    </source>
</evidence>
<dbReference type="VEuPathDB" id="FungiDB:EMCG_08022"/>
<accession>A0A0G2JAS7</accession>
<feature type="region of interest" description="Disordered" evidence="1">
    <location>
        <begin position="1"/>
        <end position="30"/>
    </location>
</feature>
<feature type="compositionally biased region" description="Polar residues" evidence="1">
    <location>
        <begin position="1"/>
        <end position="11"/>
    </location>
</feature>
<dbReference type="Proteomes" id="UP000034164">
    <property type="component" value="Unassembled WGS sequence"/>
</dbReference>
<dbReference type="EMBL" id="LCZI01000501">
    <property type="protein sequence ID" value="KKZ66251.1"/>
    <property type="molecule type" value="Genomic_DNA"/>
</dbReference>
<evidence type="ECO:0000313" key="3">
    <source>
        <dbReference type="Proteomes" id="UP000034164"/>
    </source>
</evidence>
<dbReference type="OrthoDB" id="10340465at2759"/>
<protein>
    <submittedName>
        <fullName evidence="2">Uncharacterized protein</fullName>
    </submittedName>
</protein>